<sequence length="159" mass="17757">MRNWIRFIVIFSLAFFTLIGVIVFYQAQKPIGKAEEKAEARAIEEGHLIEITRSYPVNGTEPSITVLGKDKEGRPKAAFVPDGKKGDIRSVLLSEGISSKEVLSAIREEMNVSDILHVHLGTDGSGPFWEVAFVGQDDKLNYVYMNFKDGSTRKKILNL</sequence>
<dbReference type="EMBL" id="FNAR01000004">
    <property type="protein sequence ID" value="SDE14959.1"/>
    <property type="molecule type" value="Genomic_DNA"/>
</dbReference>
<name>A0A1G7AJE0_9BACL</name>
<dbReference type="STRING" id="426756.SAMN04488126_10448"/>
<feature type="domain" description="Cell wall elongation regulator TseB-like" evidence="2">
    <location>
        <begin position="37"/>
        <end position="81"/>
    </location>
</feature>
<dbReference type="AlphaFoldDB" id="A0A1G7AJE0"/>
<keyword evidence="1" id="KW-0472">Membrane</keyword>
<dbReference type="OrthoDB" id="2381181at2"/>
<reference evidence="3 4" key="1">
    <citation type="submission" date="2016-10" db="EMBL/GenBank/DDBJ databases">
        <authorList>
            <person name="de Groot N.N."/>
        </authorList>
    </citation>
    <scope>NUCLEOTIDE SEQUENCE [LARGE SCALE GENOMIC DNA]</scope>
    <source>
        <strain evidence="3 4">CGMCC 1.6762</strain>
    </source>
</reference>
<dbReference type="Gene3D" id="3.10.450.40">
    <property type="match status" value="2"/>
</dbReference>
<dbReference type="InterPro" id="IPR046350">
    <property type="entry name" value="Cystatin_sf"/>
</dbReference>
<keyword evidence="1" id="KW-0812">Transmembrane</keyword>
<dbReference type="RefSeq" id="WP_092095092.1">
    <property type="nucleotide sequence ID" value="NZ_FNAR01000004.1"/>
</dbReference>
<evidence type="ECO:0000256" key="1">
    <source>
        <dbReference type="SAM" id="Phobius"/>
    </source>
</evidence>
<dbReference type="Pfam" id="PF17881">
    <property type="entry name" value="TseB"/>
    <property type="match status" value="1"/>
</dbReference>
<proteinExistence type="predicted"/>
<evidence type="ECO:0000313" key="4">
    <source>
        <dbReference type="Proteomes" id="UP000198823"/>
    </source>
</evidence>
<dbReference type="InterPro" id="IPR041401">
    <property type="entry name" value="TseB-like_dom"/>
</dbReference>
<evidence type="ECO:0000313" key="3">
    <source>
        <dbReference type="EMBL" id="SDE14959.1"/>
    </source>
</evidence>
<feature type="transmembrane region" description="Helical" evidence="1">
    <location>
        <begin position="7"/>
        <end position="27"/>
    </location>
</feature>
<dbReference type="SUPFAM" id="SSF54403">
    <property type="entry name" value="Cystatin/monellin"/>
    <property type="match status" value="2"/>
</dbReference>
<organism evidence="3 4">
    <name type="scientific">Bhargavaea beijingensis</name>
    <dbReference type="NCBI Taxonomy" id="426756"/>
    <lineage>
        <taxon>Bacteria</taxon>
        <taxon>Bacillati</taxon>
        <taxon>Bacillota</taxon>
        <taxon>Bacilli</taxon>
        <taxon>Bacillales</taxon>
        <taxon>Caryophanaceae</taxon>
        <taxon>Bhargavaea</taxon>
    </lineage>
</organism>
<evidence type="ECO:0000259" key="2">
    <source>
        <dbReference type="Pfam" id="PF17881"/>
    </source>
</evidence>
<dbReference type="Proteomes" id="UP000198823">
    <property type="component" value="Unassembled WGS sequence"/>
</dbReference>
<accession>A0A1G7AJE0</accession>
<protein>
    <submittedName>
        <fullName evidence="3">Uncharacterized protein YpmB</fullName>
    </submittedName>
</protein>
<keyword evidence="1" id="KW-1133">Transmembrane helix</keyword>
<gene>
    <name evidence="3" type="ORF">SAMN04488126_10448</name>
</gene>